<dbReference type="Proteomes" id="UP000014760">
    <property type="component" value="Unassembled WGS sequence"/>
</dbReference>
<evidence type="ECO:0000313" key="17">
    <source>
        <dbReference type="EMBL" id="ELU12122.1"/>
    </source>
</evidence>
<evidence type="ECO:0000256" key="11">
    <source>
        <dbReference type="ARBA" id="ARBA00023136"/>
    </source>
</evidence>
<accession>R7V0V0</accession>
<keyword evidence="4" id="KW-0109">Calcium transport</keyword>
<dbReference type="PROSITE" id="PS50088">
    <property type="entry name" value="ANK_REPEAT"/>
    <property type="match status" value="2"/>
</dbReference>
<reference evidence="19" key="1">
    <citation type="submission" date="2012-12" db="EMBL/GenBank/DDBJ databases">
        <authorList>
            <person name="Hellsten U."/>
            <person name="Grimwood J."/>
            <person name="Chapman J.A."/>
            <person name="Shapiro H."/>
            <person name="Aerts A."/>
            <person name="Otillar R.P."/>
            <person name="Terry A.Y."/>
            <person name="Boore J.L."/>
            <person name="Simakov O."/>
            <person name="Marletaz F."/>
            <person name="Cho S.-J."/>
            <person name="Edsinger-Gonzales E."/>
            <person name="Havlak P."/>
            <person name="Kuo D.-H."/>
            <person name="Larsson T."/>
            <person name="Lv J."/>
            <person name="Arendt D."/>
            <person name="Savage R."/>
            <person name="Osoegawa K."/>
            <person name="de Jong P."/>
            <person name="Lindberg D.R."/>
            <person name="Seaver E.C."/>
            <person name="Weisblat D.A."/>
            <person name="Putnam N.H."/>
            <person name="Grigoriev I.V."/>
            <person name="Rokhsar D.S."/>
        </authorList>
    </citation>
    <scope>NUCLEOTIDE SEQUENCE</scope>
    <source>
        <strain evidence="19">I ESC-2004</strain>
    </source>
</reference>
<keyword evidence="3" id="KW-1003">Cell membrane</keyword>
<feature type="compositionally biased region" description="Polar residues" evidence="14">
    <location>
        <begin position="871"/>
        <end position="885"/>
    </location>
</feature>
<reference evidence="18" key="3">
    <citation type="submission" date="2015-06" db="UniProtKB">
        <authorList>
            <consortium name="EnsemblMetazoa"/>
        </authorList>
    </citation>
    <scope>IDENTIFICATION</scope>
</reference>
<feature type="transmembrane region" description="Helical" evidence="15">
    <location>
        <begin position="593"/>
        <end position="614"/>
    </location>
</feature>
<evidence type="ECO:0000256" key="15">
    <source>
        <dbReference type="SAM" id="Phobius"/>
    </source>
</evidence>
<evidence type="ECO:0000256" key="2">
    <source>
        <dbReference type="ARBA" id="ARBA00022448"/>
    </source>
</evidence>
<dbReference type="GO" id="GO:0005886">
    <property type="term" value="C:plasma membrane"/>
    <property type="evidence" value="ECO:0007669"/>
    <property type="project" value="UniProtKB-SubCell"/>
</dbReference>
<keyword evidence="19" id="KW-1185">Reference proteome</keyword>
<keyword evidence="6 15" id="KW-0812">Transmembrane</keyword>
<feature type="region of interest" description="Disordered" evidence="14">
    <location>
        <begin position="776"/>
        <end position="885"/>
    </location>
</feature>
<evidence type="ECO:0000313" key="19">
    <source>
        <dbReference type="Proteomes" id="UP000014760"/>
    </source>
</evidence>
<evidence type="ECO:0000256" key="5">
    <source>
        <dbReference type="ARBA" id="ARBA00022673"/>
    </source>
</evidence>
<dbReference type="SUPFAM" id="SSF48403">
    <property type="entry name" value="Ankyrin repeat"/>
    <property type="match status" value="1"/>
</dbReference>
<dbReference type="InterPro" id="IPR024862">
    <property type="entry name" value="TRPV"/>
</dbReference>
<dbReference type="OMA" id="LCLWNKF"/>
<dbReference type="PROSITE" id="PS50297">
    <property type="entry name" value="ANK_REP_REGION"/>
    <property type="match status" value="2"/>
</dbReference>
<keyword evidence="2" id="KW-0813">Transport</keyword>
<evidence type="ECO:0000256" key="14">
    <source>
        <dbReference type="SAM" id="MobiDB-lite"/>
    </source>
</evidence>
<keyword evidence="12" id="KW-0407">Ion channel</keyword>
<dbReference type="EMBL" id="KB296162">
    <property type="protein sequence ID" value="ELU12122.1"/>
    <property type="molecule type" value="Genomic_DNA"/>
</dbReference>
<dbReference type="GO" id="GO:0005262">
    <property type="term" value="F:calcium channel activity"/>
    <property type="evidence" value="ECO:0007669"/>
    <property type="project" value="UniProtKB-KW"/>
</dbReference>
<feature type="transmembrane region" description="Helical" evidence="15">
    <location>
        <begin position="462"/>
        <end position="481"/>
    </location>
</feature>
<feature type="domain" description="Ion transport" evidence="16">
    <location>
        <begin position="379"/>
        <end position="625"/>
    </location>
</feature>
<dbReference type="EMBL" id="AMQN01005505">
    <property type="status" value="NOT_ANNOTATED_CDS"/>
    <property type="molecule type" value="Genomic_DNA"/>
</dbReference>
<dbReference type="InterPro" id="IPR005821">
    <property type="entry name" value="Ion_trans_dom"/>
</dbReference>
<evidence type="ECO:0000256" key="6">
    <source>
        <dbReference type="ARBA" id="ARBA00022692"/>
    </source>
</evidence>
<feature type="repeat" description="ANK" evidence="13">
    <location>
        <begin position="216"/>
        <end position="248"/>
    </location>
</feature>
<dbReference type="PANTHER" id="PTHR10582:SF2">
    <property type="entry name" value="INACTIVE"/>
    <property type="match status" value="1"/>
</dbReference>
<dbReference type="InterPro" id="IPR036770">
    <property type="entry name" value="Ankyrin_rpt-contain_sf"/>
</dbReference>
<evidence type="ECO:0000256" key="8">
    <source>
        <dbReference type="ARBA" id="ARBA00022837"/>
    </source>
</evidence>
<feature type="transmembrane region" description="Helical" evidence="15">
    <location>
        <begin position="380"/>
        <end position="399"/>
    </location>
</feature>
<dbReference type="Pfam" id="PF12796">
    <property type="entry name" value="Ank_2"/>
    <property type="match status" value="1"/>
</dbReference>
<gene>
    <name evidence="17" type="ORF">CAPTEDRAFT_175814</name>
</gene>
<keyword evidence="8" id="KW-0106">Calcium</keyword>
<dbReference type="InterPro" id="IPR002110">
    <property type="entry name" value="Ankyrin_rpt"/>
</dbReference>
<keyword evidence="7" id="KW-0677">Repeat</keyword>
<evidence type="ECO:0000256" key="12">
    <source>
        <dbReference type="ARBA" id="ARBA00023303"/>
    </source>
</evidence>
<feature type="compositionally biased region" description="Polar residues" evidence="14">
    <location>
        <begin position="805"/>
        <end position="824"/>
    </location>
</feature>
<dbReference type="HOGENOM" id="CLU_004840_1_0_1"/>
<evidence type="ECO:0000256" key="7">
    <source>
        <dbReference type="ARBA" id="ARBA00022737"/>
    </source>
</evidence>
<keyword evidence="10" id="KW-0406">Ion transport</keyword>
<reference evidence="17 19" key="2">
    <citation type="journal article" date="2013" name="Nature">
        <title>Insights into bilaterian evolution from three spiralian genomes.</title>
        <authorList>
            <person name="Simakov O."/>
            <person name="Marletaz F."/>
            <person name="Cho S.J."/>
            <person name="Edsinger-Gonzales E."/>
            <person name="Havlak P."/>
            <person name="Hellsten U."/>
            <person name="Kuo D.H."/>
            <person name="Larsson T."/>
            <person name="Lv J."/>
            <person name="Arendt D."/>
            <person name="Savage R."/>
            <person name="Osoegawa K."/>
            <person name="de Jong P."/>
            <person name="Grimwood J."/>
            <person name="Chapman J.A."/>
            <person name="Shapiro H."/>
            <person name="Aerts A."/>
            <person name="Otillar R.P."/>
            <person name="Terry A.Y."/>
            <person name="Boore J.L."/>
            <person name="Grigoriev I.V."/>
            <person name="Lindberg D.R."/>
            <person name="Seaver E.C."/>
            <person name="Weisblat D.A."/>
            <person name="Putnam N.H."/>
            <person name="Rokhsar D.S."/>
        </authorList>
    </citation>
    <scope>NUCLEOTIDE SEQUENCE</scope>
    <source>
        <strain evidence="17 19">I ESC-2004</strain>
    </source>
</reference>
<evidence type="ECO:0000256" key="3">
    <source>
        <dbReference type="ARBA" id="ARBA00022475"/>
    </source>
</evidence>
<evidence type="ECO:0000256" key="13">
    <source>
        <dbReference type="PROSITE-ProRule" id="PRU00023"/>
    </source>
</evidence>
<feature type="compositionally biased region" description="Low complexity" evidence="14">
    <location>
        <begin position="856"/>
        <end position="870"/>
    </location>
</feature>
<evidence type="ECO:0000256" key="1">
    <source>
        <dbReference type="ARBA" id="ARBA00004651"/>
    </source>
</evidence>
<evidence type="ECO:0000256" key="4">
    <source>
        <dbReference type="ARBA" id="ARBA00022568"/>
    </source>
</evidence>
<feature type="region of interest" description="Disordered" evidence="14">
    <location>
        <begin position="711"/>
        <end position="754"/>
    </location>
</feature>
<proteinExistence type="predicted"/>
<keyword evidence="5" id="KW-0107">Calcium channel</keyword>
<evidence type="ECO:0000256" key="9">
    <source>
        <dbReference type="ARBA" id="ARBA00022989"/>
    </source>
</evidence>
<dbReference type="STRING" id="283909.R7V0V0"/>
<feature type="repeat" description="ANK" evidence="13">
    <location>
        <begin position="159"/>
        <end position="191"/>
    </location>
</feature>
<feature type="transmembrane region" description="Helical" evidence="15">
    <location>
        <begin position="487"/>
        <end position="505"/>
    </location>
</feature>
<evidence type="ECO:0000259" key="16">
    <source>
        <dbReference type="Pfam" id="PF00520"/>
    </source>
</evidence>
<dbReference type="Pfam" id="PF00023">
    <property type="entry name" value="Ank"/>
    <property type="match status" value="1"/>
</dbReference>
<organism evidence="17">
    <name type="scientific">Capitella teleta</name>
    <name type="common">Polychaete worm</name>
    <dbReference type="NCBI Taxonomy" id="283909"/>
    <lineage>
        <taxon>Eukaryota</taxon>
        <taxon>Metazoa</taxon>
        <taxon>Spiralia</taxon>
        <taxon>Lophotrochozoa</taxon>
        <taxon>Annelida</taxon>
        <taxon>Polychaeta</taxon>
        <taxon>Sedentaria</taxon>
        <taxon>Scolecida</taxon>
        <taxon>Capitellidae</taxon>
        <taxon>Capitella</taxon>
    </lineage>
</organism>
<dbReference type="FunCoup" id="R7V0V0">
    <property type="interactions" value="1"/>
</dbReference>
<sequence length="885" mass="101153">MFWKKRKTDAESAWKLQNKEQKTNPCYHFINLQKGGVLIDVFEQQGPLALEKVLQREVEPCLYNRGTGGIIRKVDNIRWQNQTNAKLRLLDEYKTDKFNEVSDHEACWDITQRASVGETALHLAVLHSCDSYSAREIAKIMLRLYPKLALDFYEGDEYYGESGLHIAIVYGDMELIKLLVESGADVNRRATGRFFLPEDQKNLNSKNTNYEGYAYYGEYPLAFAACFGREEVYDYLLDHGADPNLQDSFGNTVLHMMVITNQIGMYGYAVKHHCRRANMEIQNDASLTALTLASKLGRHQIFKEIIELQSIEIWRYSNITCSTYPLAPLDTIGAGGKINWSSALLYITEGETDEHLEMLEGGVIKQLIEDKWKTFARRRFLERLLMAVLHLCCLSIAIYTRPASQKLLTLQGEDKTITIVRFIAEIISCVDCLVNSIFQSLELYSQGFIGYFRHQGSAPAKFIFNISCILVLCCIPFRFTGHYNVEMVLLSLAAPCAWSFMLFFARCFRFSGVFVTVFYQMLNGDIYRFAIIYLIFIIGFCPGFYFLFKDIENDNITTFNTMWNTVMQIFQMTLGEFKYEDFDDTRMPDLTKMVFMVFAILVPILLLNMLIAMMGNTYQQVISKSEKEWKLQWAKIIIVLERTYSADSLLRFKQEYAVKLHGVGSEEAYGLMVIKTSRKTKARQRKGAISNWKKLVNEIKVLIKEQHREGKRGPLDLTSSDVTEKLEQRQMRKRQSHVGRSFDEPGLDDSAPSEGLLSAMTQLAWEKDIDLSTTKKGIEESIKEEDEKRSSAGKRGKTVTPPVPKSQTNISQNNKNTGFQSPVGRSTKVAPQVDRPRTNQKKAKQDKRVAIAMTGSKSSLNSASSLTSLLQGQKQKQTQNDNTEF</sequence>
<evidence type="ECO:0000256" key="10">
    <source>
        <dbReference type="ARBA" id="ARBA00023065"/>
    </source>
</evidence>
<keyword evidence="11 15" id="KW-0472">Membrane</keyword>
<dbReference type="Pfam" id="PF00520">
    <property type="entry name" value="Ion_trans"/>
    <property type="match status" value="1"/>
</dbReference>
<keyword evidence="9 15" id="KW-1133">Transmembrane helix</keyword>
<name>R7V0V0_CAPTE</name>
<protein>
    <recommendedName>
        <fullName evidence="16">Ion transport domain-containing protein</fullName>
    </recommendedName>
</protein>
<feature type="compositionally biased region" description="Basic and acidic residues" evidence="14">
    <location>
        <begin position="776"/>
        <end position="790"/>
    </location>
</feature>
<dbReference type="AlphaFoldDB" id="R7V0V0"/>
<dbReference type="GO" id="GO:0098703">
    <property type="term" value="P:calcium ion import across plasma membrane"/>
    <property type="evidence" value="ECO:0007669"/>
    <property type="project" value="TreeGrafter"/>
</dbReference>
<keyword evidence="13" id="KW-0040">ANK repeat</keyword>
<evidence type="ECO:0000313" key="18">
    <source>
        <dbReference type="EnsemblMetazoa" id="CapteP175814"/>
    </source>
</evidence>
<dbReference type="Gene3D" id="1.25.40.20">
    <property type="entry name" value="Ankyrin repeat-containing domain"/>
    <property type="match status" value="1"/>
</dbReference>
<comment type="subcellular location">
    <subcellularLocation>
        <location evidence="1">Cell membrane</location>
        <topology evidence="1">Multi-pass membrane protein</topology>
    </subcellularLocation>
</comment>
<dbReference type="SMART" id="SM00248">
    <property type="entry name" value="ANK"/>
    <property type="match status" value="5"/>
</dbReference>
<dbReference type="PANTHER" id="PTHR10582">
    <property type="entry name" value="TRANSIENT RECEPTOR POTENTIAL ION CHANNEL PROTEIN"/>
    <property type="match status" value="1"/>
</dbReference>
<dbReference type="OrthoDB" id="533508at2759"/>
<dbReference type="EnsemblMetazoa" id="CapteT175814">
    <property type="protein sequence ID" value="CapteP175814"/>
    <property type="gene ID" value="CapteG175814"/>
</dbReference>
<feature type="transmembrane region" description="Helical" evidence="15">
    <location>
        <begin position="526"/>
        <end position="548"/>
    </location>
</feature>